<keyword evidence="3" id="KW-1185">Reference proteome</keyword>
<proteinExistence type="predicted"/>
<sequence>MCGMGGRMLPEGWRELGDESPRLTRGPRRIRACNGPASVHVALEWDVDAAPPRLVGEIYDHLGLMPSSTRIVYDADGLAPGRPGDELWFMLNPEVAPEVEAVAAALWNEGPPASPPA</sequence>
<evidence type="ECO:0000256" key="1">
    <source>
        <dbReference type="SAM" id="MobiDB-lite"/>
    </source>
</evidence>
<organism evidence="2 3">
    <name type="scientific">Diaminobutyricimonas aerilata</name>
    <dbReference type="NCBI Taxonomy" id="1162967"/>
    <lineage>
        <taxon>Bacteria</taxon>
        <taxon>Bacillati</taxon>
        <taxon>Actinomycetota</taxon>
        <taxon>Actinomycetes</taxon>
        <taxon>Micrococcales</taxon>
        <taxon>Microbacteriaceae</taxon>
        <taxon>Diaminobutyricimonas</taxon>
    </lineage>
</organism>
<protein>
    <submittedName>
        <fullName evidence="2">Uncharacterized protein</fullName>
    </submittedName>
</protein>
<accession>A0A2M9CHM1</accession>
<name>A0A2M9CHM1_9MICO</name>
<dbReference type="EMBL" id="PGFF01000001">
    <property type="protein sequence ID" value="PJJ71370.1"/>
    <property type="molecule type" value="Genomic_DNA"/>
</dbReference>
<comment type="caution">
    <text evidence="2">The sequence shown here is derived from an EMBL/GenBank/DDBJ whole genome shotgun (WGS) entry which is preliminary data.</text>
</comment>
<evidence type="ECO:0000313" key="3">
    <source>
        <dbReference type="Proteomes" id="UP000228758"/>
    </source>
</evidence>
<reference evidence="2 3" key="1">
    <citation type="submission" date="2017-11" db="EMBL/GenBank/DDBJ databases">
        <title>Genomic Encyclopedia of Archaeal and Bacterial Type Strains, Phase II (KMG-II): From Individual Species to Whole Genera.</title>
        <authorList>
            <person name="Goeker M."/>
        </authorList>
    </citation>
    <scope>NUCLEOTIDE SEQUENCE [LARGE SCALE GENOMIC DNA]</scope>
    <source>
        <strain evidence="2 3">DSM 27393</strain>
    </source>
</reference>
<evidence type="ECO:0000313" key="2">
    <source>
        <dbReference type="EMBL" id="PJJ71370.1"/>
    </source>
</evidence>
<dbReference type="Proteomes" id="UP000228758">
    <property type="component" value="Unassembled WGS sequence"/>
</dbReference>
<feature type="compositionally biased region" description="Basic and acidic residues" evidence="1">
    <location>
        <begin position="12"/>
        <end position="21"/>
    </location>
</feature>
<dbReference type="AlphaFoldDB" id="A0A2M9CHM1"/>
<feature type="region of interest" description="Disordered" evidence="1">
    <location>
        <begin position="1"/>
        <end position="21"/>
    </location>
</feature>
<gene>
    <name evidence="2" type="ORF">CLV46_0915</name>
</gene>